<dbReference type="KEGG" id="pfj:MYCFIDRAFT_205471"/>
<feature type="non-terminal residue" evidence="1">
    <location>
        <position position="172"/>
    </location>
</feature>
<evidence type="ECO:0000313" key="2">
    <source>
        <dbReference type="Proteomes" id="UP000016932"/>
    </source>
</evidence>
<name>M3AJK6_PSEFD</name>
<proteinExistence type="predicted"/>
<dbReference type="Proteomes" id="UP000016932">
    <property type="component" value="Unassembled WGS sequence"/>
</dbReference>
<organism evidence="1 2">
    <name type="scientific">Pseudocercospora fijiensis (strain CIRAD86)</name>
    <name type="common">Black leaf streak disease fungus</name>
    <name type="synonym">Mycosphaerella fijiensis</name>
    <dbReference type="NCBI Taxonomy" id="383855"/>
    <lineage>
        <taxon>Eukaryota</taxon>
        <taxon>Fungi</taxon>
        <taxon>Dikarya</taxon>
        <taxon>Ascomycota</taxon>
        <taxon>Pezizomycotina</taxon>
        <taxon>Dothideomycetes</taxon>
        <taxon>Dothideomycetidae</taxon>
        <taxon>Mycosphaerellales</taxon>
        <taxon>Mycosphaerellaceae</taxon>
        <taxon>Pseudocercospora</taxon>
    </lineage>
</organism>
<dbReference type="RefSeq" id="XP_007932108.1">
    <property type="nucleotide sequence ID" value="XM_007933917.1"/>
</dbReference>
<protein>
    <submittedName>
        <fullName evidence="1">Uncharacterized protein</fullName>
    </submittedName>
</protein>
<sequence>MPNPIFRWLRRPIQLLQELLLYEKHRRNTRSRLTTNHPDIHSTSASATTSLSKMIEKPWKKSMIVPARSLSRLTTSSRHQWVKVKAQLHLCNLRHTLTEVSQMHLWRSRSLQLRAVYLRLILATSHLLAAARPSHLSRRFLLYRLSIVGPPRRHGVIDVEIYSARFTILMPF</sequence>
<reference evidence="1 2" key="1">
    <citation type="journal article" date="2012" name="PLoS Pathog.">
        <title>Diverse lifestyles and strategies of plant pathogenesis encoded in the genomes of eighteen Dothideomycetes fungi.</title>
        <authorList>
            <person name="Ohm R.A."/>
            <person name="Feau N."/>
            <person name="Henrissat B."/>
            <person name="Schoch C.L."/>
            <person name="Horwitz B.A."/>
            <person name="Barry K.W."/>
            <person name="Condon B.J."/>
            <person name="Copeland A.C."/>
            <person name="Dhillon B."/>
            <person name="Glaser F."/>
            <person name="Hesse C.N."/>
            <person name="Kosti I."/>
            <person name="LaButti K."/>
            <person name="Lindquist E.A."/>
            <person name="Lucas S."/>
            <person name="Salamov A.A."/>
            <person name="Bradshaw R.E."/>
            <person name="Ciuffetti L."/>
            <person name="Hamelin R.C."/>
            <person name="Kema G.H.J."/>
            <person name="Lawrence C."/>
            <person name="Scott J.A."/>
            <person name="Spatafora J.W."/>
            <person name="Turgeon B.G."/>
            <person name="de Wit P.J.G.M."/>
            <person name="Zhong S."/>
            <person name="Goodwin S.B."/>
            <person name="Grigoriev I.V."/>
        </authorList>
    </citation>
    <scope>NUCLEOTIDE SEQUENCE [LARGE SCALE GENOMIC DNA]</scope>
    <source>
        <strain evidence="1 2">CIRAD86</strain>
    </source>
</reference>
<evidence type="ECO:0000313" key="1">
    <source>
        <dbReference type="EMBL" id="EME77348.1"/>
    </source>
</evidence>
<dbReference type="HOGENOM" id="CLU_1559011_0_0_1"/>
<gene>
    <name evidence="1" type="ORF">MYCFIDRAFT_205471</name>
</gene>
<keyword evidence="2" id="KW-1185">Reference proteome</keyword>
<dbReference type="GeneID" id="19336390"/>
<dbReference type="EMBL" id="KB446566">
    <property type="protein sequence ID" value="EME77348.1"/>
    <property type="molecule type" value="Genomic_DNA"/>
</dbReference>
<dbReference type="AlphaFoldDB" id="M3AJK6"/>
<dbReference type="VEuPathDB" id="FungiDB:MYCFIDRAFT_205471"/>
<accession>M3AJK6</accession>